<dbReference type="SUPFAM" id="SSF103515">
    <property type="entry name" value="Autotransporter"/>
    <property type="match status" value="1"/>
</dbReference>
<organism evidence="1 2">
    <name type="scientific">Ancylobacter koreensis</name>
    <dbReference type="NCBI Taxonomy" id="266121"/>
    <lineage>
        <taxon>Bacteria</taxon>
        <taxon>Pseudomonadati</taxon>
        <taxon>Pseudomonadota</taxon>
        <taxon>Alphaproteobacteria</taxon>
        <taxon>Hyphomicrobiales</taxon>
        <taxon>Xanthobacteraceae</taxon>
        <taxon>Ancylobacter</taxon>
    </lineage>
</organism>
<reference evidence="2" key="2">
    <citation type="submission" date="2023-07" db="EMBL/GenBank/DDBJ databases">
        <title>Ancylobacter moscoviensis sp. nov., facultatively methylotrophic bacteria from activated sludge and the reclassification of Starkeya novella (Starkey 1934) Kelly et al. 2000 as Ancylobacter novellus comb. nov., Starkeya koreensis Im et al. 2006 as Ancylobacter koreensis comb.nov., Angulomicrobium tetraedrale Vasil'eva et al. 1986 as Ancylobacter tetraedralis comb. nov., Angulomicrobium amanitiforme Fritz et al. 2004 as Ancylobacter amanitiformis comb. nov. and Methylorhabdus multivorans Doronina et al. 1996 as Ancylobacter multivorans comb. nov. and emended description of the genus Ancylobacter.</title>
        <authorList>
            <person name="Doronina N."/>
            <person name="Chemodurova A."/>
            <person name="Grouzdev D."/>
            <person name="Koziaeva V."/>
            <person name="Shi W."/>
            <person name="Wu L."/>
            <person name="Kaparullina E."/>
        </authorList>
    </citation>
    <scope>NUCLEOTIDE SEQUENCE [LARGE SCALE GENOMIC DNA]</scope>
    <source>
        <strain evidence="2">Jip08</strain>
    </source>
</reference>
<protein>
    <submittedName>
        <fullName evidence="1">Autotransporter outer membrane beta-barrel domain-containing protein</fullName>
    </submittedName>
</protein>
<name>A0ABT0DQC0_9HYPH</name>
<dbReference type="Gene3D" id="2.40.128.130">
    <property type="entry name" value="Autotransporter beta-domain"/>
    <property type="match status" value="1"/>
</dbReference>
<reference evidence="1 2" key="1">
    <citation type="submission" date="2022-04" db="EMBL/GenBank/DDBJ databases">
        <authorList>
            <person name="Grouzdev D.S."/>
            <person name="Pantiukh K.S."/>
            <person name="Krutkina M.S."/>
        </authorList>
    </citation>
    <scope>NUCLEOTIDE SEQUENCE [LARGE SCALE GENOMIC DNA]</scope>
    <source>
        <strain evidence="1 2">Jip08</strain>
    </source>
</reference>
<dbReference type="InterPro" id="IPR006315">
    <property type="entry name" value="OM_autotransptr_brl_dom"/>
</dbReference>
<dbReference type="NCBIfam" id="TIGR01414">
    <property type="entry name" value="autotrans_barl"/>
    <property type="match status" value="1"/>
</dbReference>
<gene>
    <name evidence="1" type="ORF">MWN33_15680</name>
</gene>
<keyword evidence="2" id="KW-1185">Reference proteome</keyword>
<proteinExistence type="predicted"/>
<evidence type="ECO:0000313" key="2">
    <source>
        <dbReference type="Proteomes" id="UP001202867"/>
    </source>
</evidence>
<dbReference type="Proteomes" id="UP001202867">
    <property type="component" value="Unassembled WGS sequence"/>
</dbReference>
<accession>A0ABT0DQC0</accession>
<dbReference type="InterPro" id="IPR036709">
    <property type="entry name" value="Autotransporte_beta_dom_sf"/>
</dbReference>
<dbReference type="EMBL" id="JALKCG010000007">
    <property type="protein sequence ID" value="MCK0209474.1"/>
    <property type="molecule type" value="Genomic_DNA"/>
</dbReference>
<evidence type="ECO:0000313" key="1">
    <source>
        <dbReference type="EMBL" id="MCK0209474.1"/>
    </source>
</evidence>
<comment type="caution">
    <text evidence="1">The sequence shown here is derived from an EMBL/GenBank/DDBJ whole genome shotgun (WGS) entry which is preliminary data.</text>
</comment>
<dbReference type="RefSeq" id="WP_247201982.1">
    <property type="nucleotide sequence ID" value="NZ_JALKCG010000007.1"/>
</dbReference>
<sequence>MKLPAFVLVVGGCTVDGTPIAVDAATMEAGIEVKVGSAATLGVAYNGQFGDGVSQNGFNATLRIDF</sequence>